<gene>
    <name evidence="5" type="ORF">KP79_PYT26222</name>
</gene>
<dbReference type="Gene3D" id="3.40.50.2000">
    <property type="entry name" value="Glycogen Phosphorylase B"/>
    <property type="match status" value="2"/>
</dbReference>
<accession>A0A210QDG9</accession>
<dbReference type="InterPro" id="IPR050271">
    <property type="entry name" value="UDP-glycosyltransferase"/>
</dbReference>
<dbReference type="InterPro" id="IPR035595">
    <property type="entry name" value="UDP_glycos_trans_CS"/>
</dbReference>
<dbReference type="PROSITE" id="PS00375">
    <property type="entry name" value="UDPGT"/>
    <property type="match status" value="1"/>
</dbReference>
<evidence type="ECO:0000313" key="5">
    <source>
        <dbReference type="EMBL" id="OWF46775.1"/>
    </source>
</evidence>
<dbReference type="Proteomes" id="UP000242188">
    <property type="component" value="Unassembled WGS sequence"/>
</dbReference>
<evidence type="ECO:0000256" key="4">
    <source>
        <dbReference type="RuleBase" id="RU003718"/>
    </source>
</evidence>
<proteinExistence type="inferred from homology"/>
<comment type="similarity">
    <text evidence="1 4">Belongs to the UDP-glycosyltransferase family.</text>
</comment>
<sequence>MPLRGFKSLLETYILICLQAMFLRIFTACVLLMNYVDPGCGEHILILALPHFSHTLNLMNVVNYVTKTYGHTATVVTTTKLASKLKLRSIPAVDILISGAFDQIRLDFESMESKLAKDTCHSGGKINTLLNSKIGKLCDLFLNDTSLFTRLEHRQFDLAILDNVPLQVCFAFIAYKLSLPYIYFGILYDPVKMRIPFSPASTQSIFLGLGDRMTFSERMYNAFIYIALVIAPGYVPPVTDIAKYTSNKPPITADQLVSKASFHLVTTDFLIDYPRPSLPHVAFVGGTSTKPSKPLSERFQTFVDSSQYGAVIVSFGSGCAGFLHERIDTFVEAFKRRIDLNFVVKYGVSEYIDGNIMFTPWIPQNDLLGHPKTVAFMTHCGNNGQFEALYHGIPMIGIPLCCDQFYNCNRMRQKGYGVVLDFCLFTVNDIMKALLDVTTQKNYVINIKNASTIFRGRSESPLQRASYWVDHIARFGDKFVHSYSVDMPWYQYHSLDVLMVVGLWDRASNGINYCAISPKCNSTDTATSTQTILYSTHVVSIVKAGEKHFLVCMTISGIKPRLPAWKAGVLTTRPIRPCGK</sequence>
<comment type="caution">
    <text evidence="5">The sequence shown here is derived from an EMBL/GenBank/DDBJ whole genome shotgun (WGS) entry which is preliminary data.</text>
</comment>
<dbReference type="Pfam" id="PF00201">
    <property type="entry name" value="UDPGT"/>
    <property type="match status" value="1"/>
</dbReference>
<name>A0A210QDG9_MIZYE</name>
<evidence type="ECO:0000256" key="3">
    <source>
        <dbReference type="ARBA" id="ARBA00022679"/>
    </source>
</evidence>
<dbReference type="AlphaFoldDB" id="A0A210QDG9"/>
<keyword evidence="3 4" id="KW-0808">Transferase</keyword>
<dbReference type="EMBL" id="NEDP02004093">
    <property type="protein sequence ID" value="OWF46775.1"/>
    <property type="molecule type" value="Genomic_DNA"/>
</dbReference>
<evidence type="ECO:0000256" key="1">
    <source>
        <dbReference type="ARBA" id="ARBA00009995"/>
    </source>
</evidence>
<dbReference type="SUPFAM" id="SSF53756">
    <property type="entry name" value="UDP-Glycosyltransferase/glycogen phosphorylase"/>
    <property type="match status" value="1"/>
</dbReference>
<dbReference type="OrthoDB" id="6072202at2759"/>
<dbReference type="PANTHER" id="PTHR48043:SF145">
    <property type="entry name" value="FI06409P-RELATED"/>
    <property type="match status" value="1"/>
</dbReference>
<dbReference type="CDD" id="cd03784">
    <property type="entry name" value="GT1_Gtf-like"/>
    <property type="match status" value="1"/>
</dbReference>
<protein>
    <submittedName>
        <fullName evidence="5">UDP-glucuronosyltransferase 2B1</fullName>
    </submittedName>
</protein>
<evidence type="ECO:0000313" key="6">
    <source>
        <dbReference type="Proteomes" id="UP000242188"/>
    </source>
</evidence>
<evidence type="ECO:0000256" key="2">
    <source>
        <dbReference type="ARBA" id="ARBA00022676"/>
    </source>
</evidence>
<reference evidence="5 6" key="1">
    <citation type="journal article" date="2017" name="Nat. Ecol. Evol.">
        <title>Scallop genome provides insights into evolution of bilaterian karyotype and development.</title>
        <authorList>
            <person name="Wang S."/>
            <person name="Zhang J."/>
            <person name="Jiao W."/>
            <person name="Li J."/>
            <person name="Xun X."/>
            <person name="Sun Y."/>
            <person name="Guo X."/>
            <person name="Huan P."/>
            <person name="Dong B."/>
            <person name="Zhang L."/>
            <person name="Hu X."/>
            <person name="Sun X."/>
            <person name="Wang J."/>
            <person name="Zhao C."/>
            <person name="Wang Y."/>
            <person name="Wang D."/>
            <person name="Huang X."/>
            <person name="Wang R."/>
            <person name="Lv J."/>
            <person name="Li Y."/>
            <person name="Zhang Z."/>
            <person name="Liu B."/>
            <person name="Lu W."/>
            <person name="Hui Y."/>
            <person name="Liang J."/>
            <person name="Zhou Z."/>
            <person name="Hou R."/>
            <person name="Li X."/>
            <person name="Liu Y."/>
            <person name="Li H."/>
            <person name="Ning X."/>
            <person name="Lin Y."/>
            <person name="Zhao L."/>
            <person name="Xing Q."/>
            <person name="Dou J."/>
            <person name="Li Y."/>
            <person name="Mao J."/>
            <person name="Guo H."/>
            <person name="Dou H."/>
            <person name="Li T."/>
            <person name="Mu C."/>
            <person name="Jiang W."/>
            <person name="Fu Q."/>
            <person name="Fu X."/>
            <person name="Miao Y."/>
            <person name="Liu J."/>
            <person name="Yu Q."/>
            <person name="Li R."/>
            <person name="Liao H."/>
            <person name="Li X."/>
            <person name="Kong Y."/>
            <person name="Jiang Z."/>
            <person name="Chourrout D."/>
            <person name="Li R."/>
            <person name="Bao Z."/>
        </authorList>
    </citation>
    <scope>NUCLEOTIDE SEQUENCE [LARGE SCALE GENOMIC DNA]</scope>
    <source>
        <strain evidence="5 6">PY_sf001</strain>
    </source>
</reference>
<dbReference type="InterPro" id="IPR002213">
    <property type="entry name" value="UDP_glucos_trans"/>
</dbReference>
<dbReference type="GO" id="GO:0008194">
    <property type="term" value="F:UDP-glycosyltransferase activity"/>
    <property type="evidence" value="ECO:0007669"/>
    <property type="project" value="InterPro"/>
</dbReference>
<keyword evidence="6" id="KW-1185">Reference proteome</keyword>
<dbReference type="PANTHER" id="PTHR48043">
    <property type="entry name" value="EG:EG0003.4 PROTEIN-RELATED"/>
    <property type="match status" value="1"/>
</dbReference>
<organism evidence="5 6">
    <name type="scientific">Mizuhopecten yessoensis</name>
    <name type="common">Japanese scallop</name>
    <name type="synonym">Patinopecten yessoensis</name>
    <dbReference type="NCBI Taxonomy" id="6573"/>
    <lineage>
        <taxon>Eukaryota</taxon>
        <taxon>Metazoa</taxon>
        <taxon>Spiralia</taxon>
        <taxon>Lophotrochozoa</taxon>
        <taxon>Mollusca</taxon>
        <taxon>Bivalvia</taxon>
        <taxon>Autobranchia</taxon>
        <taxon>Pteriomorphia</taxon>
        <taxon>Pectinida</taxon>
        <taxon>Pectinoidea</taxon>
        <taxon>Pectinidae</taxon>
        <taxon>Mizuhopecten</taxon>
    </lineage>
</organism>
<keyword evidence="2 4" id="KW-0328">Glycosyltransferase</keyword>
<dbReference type="FunFam" id="3.40.50.2000:FF:000021">
    <property type="entry name" value="UDP-glucuronosyltransferase"/>
    <property type="match status" value="1"/>
</dbReference>